<keyword evidence="3 7" id="KW-0808">Transferase</keyword>
<keyword evidence="9" id="KW-1185">Reference proteome</keyword>
<dbReference type="EC" id="2.7.1.158" evidence="2 7"/>
<gene>
    <name evidence="8" type="ORF">NQ317_002068</name>
</gene>
<dbReference type="Pfam" id="PF06090">
    <property type="entry name" value="Ins_P5_2-kin"/>
    <property type="match status" value="1"/>
</dbReference>
<evidence type="ECO:0000256" key="5">
    <source>
        <dbReference type="ARBA" id="ARBA00022777"/>
    </source>
</evidence>
<accession>A0ABQ9JJX2</accession>
<sequence>MFYGEIESITNFEIPSEWTYRGEGNSNVVLSLPKLRKILRIRKIDKPKSLIGWLIVWINDFLYWYCGKGIKEELRDLKFYSAIMRPLLGIRYTSEAHQVILTRRQIKVLEKELQKCRPDFRKTKILQYGRAALFDDFAFLYEDDYEYLPFKLEDDTFAVEIKPKQGWKPLSERQFPKCLYCMNQHLKMEKGQINEFSKYCPEDLFSGSAMRMRSAIKSLIQCPQNNFRVFKNGILCYGEKANANFNKIISELFESQFEESDNLEEEFCVLIQHCLMTNLINFSPMETCEEKLFCEWNKIIQESNCDSILPKGCVLEKILSVQMLDTEGSNYYNKLLGKQNLKDWNYIDMLLHKVNNANVCLKCTIMMLNNSNKGEDGADLVFAPYMISAIAKDCSLMITLKRIKENLSYEWMEREQIIEPLFHWRMLNVVRH</sequence>
<comment type="catalytic activity">
    <reaction evidence="7">
        <text>1D-myo-inositol 1,3,4,5,6-pentakisphosphate + ATP = 1D-myo-inositol hexakisphosphate + ADP + H(+)</text>
        <dbReference type="Rhea" id="RHEA:20313"/>
        <dbReference type="ChEBI" id="CHEBI:15378"/>
        <dbReference type="ChEBI" id="CHEBI:30616"/>
        <dbReference type="ChEBI" id="CHEBI:57733"/>
        <dbReference type="ChEBI" id="CHEBI:58130"/>
        <dbReference type="ChEBI" id="CHEBI:456216"/>
        <dbReference type="EC" id="2.7.1.158"/>
    </reaction>
</comment>
<organism evidence="8 9">
    <name type="scientific">Molorchus minor</name>
    <dbReference type="NCBI Taxonomy" id="1323400"/>
    <lineage>
        <taxon>Eukaryota</taxon>
        <taxon>Metazoa</taxon>
        <taxon>Ecdysozoa</taxon>
        <taxon>Arthropoda</taxon>
        <taxon>Hexapoda</taxon>
        <taxon>Insecta</taxon>
        <taxon>Pterygota</taxon>
        <taxon>Neoptera</taxon>
        <taxon>Endopterygota</taxon>
        <taxon>Coleoptera</taxon>
        <taxon>Polyphaga</taxon>
        <taxon>Cucujiformia</taxon>
        <taxon>Chrysomeloidea</taxon>
        <taxon>Cerambycidae</taxon>
        <taxon>Lamiinae</taxon>
        <taxon>Monochamini</taxon>
        <taxon>Molorchus</taxon>
    </lineage>
</organism>
<evidence type="ECO:0000256" key="6">
    <source>
        <dbReference type="ARBA" id="ARBA00022840"/>
    </source>
</evidence>
<comment type="similarity">
    <text evidence="1">Belongs to the IPK1 type 2 family.</text>
</comment>
<dbReference type="PANTHER" id="PTHR14456">
    <property type="entry name" value="INOSITOL POLYPHOSPHATE KINASE 1"/>
    <property type="match status" value="1"/>
</dbReference>
<evidence type="ECO:0000256" key="1">
    <source>
        <dbReference type="ARBA" id="ARBA00007229"/>
    </source>
</evidence>
<evidence type="ECO:0000256" key="7">
    <source>
        <dbReference type="RuleBase" id="RU364126"/>
    </source>
</evidence>
<dbReference type="PANTHER" id="PTHR14456:SF2">
    <property type="entry name" value="INOSITOL-PENTAKISPHOSPHATE 2-KINASE"/>
    <property type="match status" value="1"/>
</dbReference>
<keyword evidence="4 7" id="KW-0547">Nucleotide-binding</keyword>
<proteinExistence type="inferred from homology"/>
<name>A0ABQ9JJX2_9CUCU</name>
<protein>
    <recommendedName>
        <fullName evidence="2 7">Inositol-pentakisphosphate 2-kinase</fullName>
        <ecNumber evidence="2 7">2.7.1.158</ecNumber>
    </recommendedName>
</protein>
<keyword evidence="5 7" id="KW-0418">Kinase</keyword>
<dbReference type="EMBL" id="JAPWTJ010000431">
    <property type="protein sequence ID" value="KAJ8978481.1"/>
    <property type="molecule type" value="Genomic_DNA"/>
</dbReference>
<dbReference type="InterPro" id="IPR009286">
    <property type="entry name" value="Ins_P5_2-kin"/>
</dbReference>
<evidence type="ECO:0000313" key="9">
    <source>
        <dbReference type="Proteomes" id="UP001162164"/>
    </source>
</evidence>
<dbReference type="Proteomes" id="UP001162164">
    <property type="component" value="Unassembled WGS sequence"/>
</dbReference>
<evidence type="ECO:0000313" key="8">
    <source>
        <dbReference type="EMBL" id="KAJ8978481.1"/>
    </source>
</evidence>
<dbReference type="Gene3D" id="3.30.200.110">
    <property type="entry name" value="Inositol-pentakisphosphate 2-kinase, N-lobe"/>
    <property type="match status" value="1"/>
</dbReference>
<comment type="caution">
    <text evidence="8">The sequence shown here is derived from an EMBL/GenBank/DDBJ whole genome shotgun (WGS) entry which is preliminary data.</text>
</comment>
<keyword evidence="6 7" id="KW-0067">ATP-binding</keyword>
<evidence type="ECO:0000256" key="4">
    <source>
        <dbReference type="ARBA" id="ARBA00022741"/>
    </source>
</evidence>
<evidence type="ECO:0000256" key="2">
    <source>
        <dbReference type="ARBA" id="ARBA00012023"/>
    </source>
</evidence>
<dbReference type="InterPro" id="IPR043001">
    <property type="entry name" value="IP5_2-K_N_lobe"/>
</dbReference>
<reference evidence="8" key="1">
    <citation type="journal article" date="2023" name="Insect Mol. Biol.">
        <title>Genome sequencing provides insights into the evolution of gene families encoding plant cell wall-degrading enzymes in longhorned beetles.</title>
        <authorList>
            <person name="Shin N.R."/>
            <person name="Okamura Y."/>
            <person name="Kirsch R."/>
            <person name="Pauchet Y."/>
        </authorList>
    </citation>
    <scope>NUCLEOTIDE SEQUENCE</scope>
    <source>
        <strain evidence="8">MMC_N1</strain>
    </source>
</reference>
<evidence type="ECO:0000256" key="3">
    <source>
        <dbReference type="ARBA" id="ARBA00022679"/>
    </source>
</evidence>
<comment type="domain">
    <text evidence="7">The EXKPK motif is conserved in inositol-pentakisphosphate 2-kinases of both family 1 and 2.</text>
</comment>
<comment type="function">
    <text evidence="7">Phosphorylates Ins(1,3,4,5,6)P5 at position 2 to form Ins(1,2,3,4,5,6)P6 (InsP6 or phytate).</text>
</comment>